<keyword evidence="1" id="KW-0175">Coiled coil</keyword>
<sequence>MNVEVEILDLKLRVKELESSTGPNGVNTAIGIAVAQAIAQIAYTRAEITQDLAALGDEIAGLRRQVNEQITPTRSDALEQYATLRSDLNHLKLRLDRLLDKEGAQRRQ</sequence>
<dbReference type="AlphaFoldDB" id="A0A438MI08"/>
<name>A0A438MI08_9ACTN</name>
<keyword evidence="3" id="KW-1185">Reference proteome</keyword>
<organism evidence="2 3">
    <name type="scientific">Nonomuraea polychroma</name>
    <dbReference type="NCBI Taxonomy" id="46176"/>
    <lineage>
        <taxon>Bacteria</taxon>
        <taxon>Bacillati</taxon>
        <taxon>Actinomycetota</taxon>
        <taxon>Actinomycetes</taxon>
        <taxon>Streptosporangiales</taxon>
        <taxon>Streptosporangiaceae</taxon>
        <taxon>Nonomuraea</taxon>
    </lineage>
</organism>
<feature type="coiled-coil region" evidence="1">
    <location>
        <begin position="45"/>
        <end position="101"/>
    </location>
</feature>
<evidence type="ECO:0000313" key="3">
    <source>
        <dbReference type="Proteomes" id="UP000284824"/>
    </source>
</evidence>
<proteinExistence type="predicted"/>
<comment type="caution">
    <text evidence="2">The sequence shown here is derived from an EMBL/GenBank/DDBJ whole genome shotgun (WGS) entry which is preliminary data.</text>
</comment>
<protein>
    <submittedName>
        <fullName evidence="2">Uncharacterized protein</fullName>
    </submittedName>
</protein>
<accession>A0A438MI08</accession>
<gene>
    <name evidence="2" type="ORF">EDD27_7838</name>
</gene>
<evidence type="ECO:0000256" key="1">
    <source>
        <dbReference type="SAM" id="Coils"/>
    </source>
</evidence>
<dbReference type="EMBL" id="SAUN01000001">
    <property type="protein sequence ID" value="RVX45061.1"/>
    <property type="molecule type" value="Genomic_DNA"/>
</dbReference>
<reference evidence="2 3" key="1">
    <citation type="submission" date="2019-01" db="EMBL/GenBank/DDBJ databases">
        <title>Sequencing the genomes of 1000 actinobacteria strains.</title>
        <authorList>
            <person name="Klenk H.-P."/>
        </authorList>
    </citation>
    <scope>NUCLEOTIDE SEQUENCE [LARGE SCALE GENOMIC DNA]</scope>
    <source>
        <strain evidence="2 3">DSM 43925</strain>
    </source>
</reference>
<evidence type="ECO:0000313" key="2">
    <source>
        <dbReference type="EMBL" id="RVX45061.1"/>
    </source>
</evidence>
<dbReference type="Proteomes" id="UP000284824">
    <property type="component" value="Unassembled WGS sequence"/>
</dbReference>